<evidence type="ECO:0000313" key="2">
    <source>
        <dbReference type="EMBL" id="VAH87067.1"/>
    </source>
</evidence>
<organism evidence="2 3">
    <name type="scientific">Triticum turgidum subsp. durum</name>
    <name type="common">Durum wheat</name>
    <name type="synonym">Triticum durum</name>
    <dbReference type="NCBI Taxonomy" id="4567"/>
    <lineage>
        <taxon>Eukaryota</taxon>
        <taxon>Viridiplantae</taxon>
        <taxon>Streptophyta</taxon>
        <taxon>Embryophyta</taxon>
        <taxon>Tracheophyta</taxon>
        <taxon>Spermatophyta</taxon>
        <taxon>Magnoliopsida</taxon>
        <taxon>Liliopsida</taxon>
        <taxon>Poales</taxon>
        <taxon>Poaceae</taxon>
        <taxon>BOP clade</taxon>
        <taxon>Pooideae</taxon>
        <taxon>Triticodae</taxon>
        <taxon>Triticeae</taxon>
        <taxon>Triticinae</taxon>
        <taxon>Triticum</taxon>
    </lineage>
</organism>
<dbReference type="Proteomes" id="UP000324705">
    <property type="component" value="Chromosome 4A"/>
</dbReference>
<reference evidence="2 3" key="1">
    <citation type="submission" date="2017-09" db="EMBL/GenBank/DDBJ databases">
        <authorList>
            <consortium name="International Durum Wheat Genome Sequencing Consortium (IDWGSC)"/>
            <person name="Milanesi L."/>
        </authorList>
    </citation>
    <scope>NUCLEOTIDE SEQUENCE [LARGE SCALE GENOMIC DNA]</scope>
    <source>
        <strain evidence="3">cv. Svevo</strain>
    </source>
</reference>
<gene>
    <name evidence="2" type="ORF">TRITD_4Av1G002990</name>
</gene>
<accession>A0A9R0S2G7</accession>
<sequence length="96" mass="10594">MCGTWVFCFISTSNQQSEELIRKTQKMALQSSSLVPLHTHSEEEKSGLSGNSTCRMTTHILMEHSKKLHESSEEHHPLPPAISPGGISSSTSSGWR</sequence>
<feature type="compositionally biased region" description="Low complexity" evidence="1">
    <location>
        <begin position="83"/>
        <end position="96"/>
    </location>
</feature>
<feature type="compositionally biased region" description="Basic and acidic residues" evidence="1">
    <location>
        <begin position="61"/>
        <end position="77"/>
    </location>
</feature>
<proteinExistence type="predicted"/>
<protein>
    <submittedName>
        <fullName evidence="2">Uncharacterized protein</fullName>
    </submittedName>
</protein>
<evidence type="ECO:0000256" key="1">
    <source>
        <dbReference type="SAM" id="MobiDB-lite"/>
    </source>
</evidence>
<dbReference type="Gramene" id="TRITD4Av1G002990.1">
    <property type="protein sequence ID" value="TRITD4Av1G002990.1"/>
    <property type="gene ID" value="TRITD4Av1G002990"/>
</dbReference>
<feature type="region of interest" description="Disordered" evidence="1">
    <location>
        <begin position="60"/>
        <end position="96"/>
    </location>
</feature>
<evidence type="ECO:0000313" key="3">
    <source>
        <dbReference type="Proteomes" id="UP000324705"/>
    </source>
</evidence>
<dbReference type="AlphaFoldDB" id="A0A9R0S2G7"/>
<dbReference type="EMBL" id="LT934117">
    <property type="protein sequence ID" value="VAH87067.1"/>
    <property type="molecule type" value="Genomic_DNA"/>
</dbReference>
<name>A0A9R0S2G7_TRITD</name>
<keyword evidence="3" id="KW-1185">Reference proteome</keyword>